<gene>
    <name evidence="1" type="ORF">SFRICE_022439</name>
</gene>
<evidence type="ECO:0000313" key="1">
    <source>
        <dbReference type="EMBL" id="SOQ56611.1"/>
    </source>
</evidence>
<accession>A0A2H1WU77</accession>
<reference evidence="1" key="1">
    <citation type="submission" date="2016-07" db="EMBL/GenBank/DDBJ databases">
        <authorList>
            <person name="Bretaudeau A."/>
        </authorList>
    </citation>
    <scope>NUCLEOTIDE SEQUENCE</scope>
    <source>
        <strain evidence="1">Rice</strain>
        <tissue evidence="1">Whole body</tissue>
    </source>
</reference>
<protein>
    <submittedName>
        <fullName evidence="1">SFRICE_022439</fullName>
    </submittedName>
</protein>
<dbReference type="AlphaFoldDB" id="A0A2H1WU77"/>
<sequence length="97" mass="10728">MVHHLAGLGDGGLGADYGYGVDHWGDSNHGLVSHQDTWGSGGASQDGGESNLRRKCKINKLILEKKKIFFLKIIFNTYKGFHEGLFIFIMSDVAQLY</sequence>
<dbReference type="EMBL" id="ODYU01011090">
    <property type="protein sequence ID" value="SOQ56611.1"/>
    <property type="molecule type" value="Genomic_DNA"/>
</dbReference>
<organism evidence="1">
    <name type="scientific">Spodoptera frugiperda</name>
    <name type="common">Fall armyworm</name>
    <dbReference type="NCBI Taxonomy" id="7108"/>
    <lineage>
        <taxon>Eukaryota</taxon>
        <taxon>Metazoa</taxon>
        <taxon>Ecdysozoa</taxon>
        <taxon>Arthropoda</taxon>
        <taxon>Hexapoda</taxon>
        <taxon>Insecta</taxon>
        <taxon>Pterygota</taxon>
        <taxon>Neoptera</taxon>
        <taxon>Endopterygota</taxon>
        <taxon>Lepidoptera</taxon>
        <taxon>Glossata</taxon>
        <taxon>Ditrysia</taxon>
        <taxon>Noctuoidea</taxon>
        <taxon>Noctuidae</taxon>
        <taxon>Amphipyrinae</taxon>
        <taxon>Spodoptera</taxon>
    </lineage>
</organism>
<proteinExistence type="predicted"/>
<name>A0A2H1WU77_SPOFR</name>